<feature type="transmembrane region" description="Helical" evidence="12">
    <location>
        <begin position="159"/>
        <end position="179"/>
    </location>
</feature>
<feature type="transmembrane region" description="Helical" evidence="12">
    <location>
        <begin position="385"/>
        <end position="408"/>
    </location>
</feature>
<evidence type="ECO:0000256" key="8">
    <source>
        <dbReference type="ARBA" id="ARBA00022989"/>
    </source>
</evidence>
<dbReference type="RefSeq" id="YP_009054666.1">
    <property type="nucleotide sequence ID" value="NC_024761.1"/>
</dbReference>
<feature type="transmembrane region" description="Helical" evidence="12">
    <location>
        <begin position="232"/>
        <end position="254"/>
    </location>
</feature>
<feature type="transmembrane region" description="Helical" evidence="12">
    <location>
        <begin position="355"/>
        <end position="373"/>
    </location>
</feature>
<feature type="transmembrane region" description="Helical" evidence="12">
    <location>
        <begin position="294"/>
        <end position="313"/>
    </location>
</feature>
<keyword evidence="10 12" id="KW-0830">Ubiquinone</keyword>
<name>A0A076VI49_9CHLO</name>
<feature type="transmembrane region" description="Helical" evidence="12">
    <location>
        <begin position="186"/>
        <end position="212"/>
    </location>
</feature>
<dbReference type="GO" id="GO:0003954">
    <property type="term" value="F:NADH dehydrogenase activity"/>
    <property type="evidence" value="ECO:0007669"/>
    <property type="project" value="TreeGrafter"/>
</dbReference>
<evidence type="ECO:0000256" key="10">
    <source>
        <dbReference type="ARBA" id="ARBA00023075"/>
    </source>
</evidence>
<dbReference type="InterPro" id="IPR003918">
    <property type="entry name" value="NADH_UbQ_OxRdtase"/>
</dbReference>
<keyword evidence="12 14" id="KW-0496">Mitochondrion</keyword>
<evidence type="ECO:0000256" key="5">
    <source>
        <dbReference type="ARBA" id="ARBA00021006"/>
    </source>
</evidence>
<keyword evidence="7" id="KW-1278">Translocase</keyword>
<feature type="transmembrane region" description="Helical" evidence="12">
    <location>
        <begin position="135"/>
        <end position="153"/>
    </location>
</feature>
<feature type="transmembrane region" description="Helical" evidence="12">
    <location>
        <begin position="49"/>
        <end position="72"/>
    </location>
</feature>
<evidence type="ECO:0000256" key="2">
    <source>
        <dbReference type="ARBA" id="ARBA00004141"/>
    </source>
</evidence>
<sequence>MWFLVLRCCGLGTMLFSSFQLNYLLRYILLLPVFGLFCCRLVPGNNYKLIRVIALAFTILTFILSVMLWGAYTPVSTEPFSHVVGFTLGWKGLVYVRLEFGVDRLSLWMVLLTRILMPIAVLCSWNNVPTYGAKSFMSVLLILESCLFGRFTSLDLLCFYILYECSLLPMFLAIGLGGSGPRKVRLLYLLVLYTLVGSLAMLPCMLMMLSLVGSTSFLLLVHENWELSKQLVFWWGLFLAFLVKVPMVPLHLWLPEAHVELSTLGSVLLAGVLLKLGTYGLLRFNFGFFQEACAYYGPFVLTLSLLGLIYRSFTTLRQIDFKKLVLYSSVAHMSMVTLALFTGSTVGLIGSSFLMFAHGILSPALFLCVGLIYDRAHTKALKYLGGALTAMPLFSIMLFIFSLCNMAMPLTPNFLAEFLCLCSVFNHNLLRLAGACILVILLAAYSMWAYARVVHGMPKPMYIKAMADLNRREFFTFVPLILLTLWLGLKPDAVLDSLSSSIVYLHQASLKSIGKESVEWIVDFIGQ</sequence>
<dbReference type="EMBL" id="KJ806271">
    <property type="protein sequence ID" value="AIK29154.1"/>
    <property type="molecule type" value="Genomic_DNA"/>
</dbReference>
<dbReference type="PANTHER" id="PTHR43507">
    <property type="entry name" value="NADH-UBIQUINONE OXIDOREDUCTASE CHAIN 4"/>
    <property type="match status" value="1"/>
</dbReference>
<evidence type="ECO:0000259" key="13">
    <source>
        <dbReference type="Pfam" id="PF00361"/>
    </source>
</evidence>
<keyword evidence="12" id="KW-0249">Electron transport</keyword>
<comment type="similarity">
    <text evidence="3 12">Belongs to the complex I subunit 4 family.</text>
</comment>
<dbReference type="GeneID" id="20160303"/>
<reference evidence="14" key="1">
    <citation type="journal article" date="2014" name="Genome Biol. Evol.">
        <title>Gene arrangement convergence, diverse intron content, and genetic code modifications in mitochondrial genomes of Sphaeropleales (Chlorophyta).</title>
        <authorList>
            <person name="Fucikova K."/>
            <person name="Lewis P.O."/>
            <person name="Gonzalez-Halphen D."/>
            <person name="Lewis L.A."/>
        </authorList>
    </citation>
    <scope>NUCLEOTIDE SEQUENCE</scope>
    <source>
        <strain evidence="14">UTEX 138</strain>
    </source>
</reference>
<keyword evidence="12" id="KW-0813">Transport</keyword>
<dbReference type="NCBIfam" id="TIGR01972">
    <property type="entry name" value="NDH_I_M"/>
    <property type="match status" value="1"/>
</dbReference>
<keyword evidence="12" id="KW-0679">Respiratory chain</keyword>
<dbReference type="GO" id="GO:0015990">
    <property type="term" value="P:electron transport coupled proton transport"/>
    <property type="evidence" value="ECO:0007669"/>
    <property type="project" value="TreeGrafter"/>
</dbReference>
<feature type="transmembrane region" description="Helical" evidence="12">
    <location>
        <begin position="428"/>
        <end position="451"/>
    </location>
</feature>
<evidence type="ECO:0000256" key="7">
    <source>
        <dbReference type="ARBA" id="ARBA00022967"/>
    </source>
</evidence>
<dbReference type="Pfam" id="PF00361">
    <property type="entry name" value="Proton_antipo_M"/>
    <property type="match status" value="1"/>
</dbReference>
<feature type="transmembrane region" description="Helical" evidence="12">
    <location>
        <begin position="325"/>
        <end position="349"/>
    </location>
</feature>
<comment type="catalytic activity">
    <reaction evidence="12">
        <text>a ubiquinone + NADH + 5 H(+)(in) = a ubiquinol + NAD(+) + 4 H(+)(out)</text>
        <dbReference type="Rhea" id="RHEA:29091"/>
        <dbReference type="Rhea" id="RHEA-COMP:9565"/>
        <dbReference type="Rhea" id="RHEA-COMP:9566"/>
        <dbReference type="ChEBI" id="CHEBI:15378"/>
        <dbReference type="ChEBI" id="CHEBI:16389"/>
        <dbReference type="ChEBI" id="CHEBI:17976"/>
        <dbReference type="ChEBI" id="CHEBI:57540"/>
        <dbReference type="ChEBI" id="CHEBI:57945"/>
        <dbReference type="EC" id="7.1.1.2"/>
    </reaction>
</comment>
<keyword evidence="8 12" id="KW-1133">Transmembrane helix</keyword>
<evidence type="ECO:0000256" key="3">
    <source>
        <dbReference type="ARBA" id="ARBA00009025"/>
    </source>
</evidence>
<dbReference type="AlphaFoldDB" id="A0A076VI49"/>
<dbReference type="PRINTS" id="PR01437">
    <property type="entry name" value="NUOXDRDTASE4"/>
</dbReference>
<keyword evidence="9 12" id="KW-0520">NAD</keyword>
<gene>
    <name evidence="14" type="primary">nad4</name>
    <name evidence="14" type="ORF">EN44_g01</name>
</gene>
<accession>A0A076VI49</accession>
<feature type="transmembrane region" description="Helical" evidence="12">
    <location>
        <begin position="472"/>
        <end position="489"/>
    </location>
</feature>
<dbReference type="GO" id="GO:0031966">
    <property type="term" value="C:mitochondrial membrane"/>
    <property type="evidence" value="ECO:0007669"/>
    <property type="project" value="UniProtKB-SubCell"/>
</dbReference>
<dbReference type="GO" id="GO:0008137">
    <property type="term" value="F:NADH dehydrogenase (ubiquinone) activity"/>
    <property type="evidence" value="ECO:0007669"/>
    <property type="project" value="UniProtKB-UniRule"/>
</dbReference>
<dbReference type="GO" id="GO:0048039">
    <property type="term" value="F:ubiquinone binding"/>
    <property type="evidence" value="ECO:0007669"/>
    <property type="project" value="TreeGrafter"/>
</dbReference>
<comment type="subcellular location">
    <subcellularLocation>
        <location evidence="2">Membrane</location>
        <topology evidence="2">Multi-pass membrane protein</topology>
    </subcellularLocation>
    <subcellularLocation>
        <location evidence="12">Mitochondrion membrane</location>
        <topology evidence="12">Multi-pass membrane protein</topology>
    </subcellularLocation>
</comment>
<comment type="function">
    <text evidence="1">Core subunit of the mitochondrial membrane respiratory chain NADH dehydrogenase (Complex I) that is believed to belong to the minimal assembly required for catalysis. Complex I functions in the transfer of electrons from NADH to the respiratory chain. The immediate electron acceptor for the enzyme is believed to be ubiquinone.</text>
</comment>
<dbReference type="PANTHER" id="PTHR43507:SF1">
    <property type="entry name" value="NADH-UBIQUINONE OXIDOREDUCTASE CHAIN 4"/>
    <property type="match status" value="1"/>
</dbReference>
<feature type="transmembrane region" description="Helical" evidence="12">
    <location>
        <begin position="105"/>
        <end position="123"/>
    </location>
</feature>
<dbReference type="EC" id="7.1.1.2" evidence="4 12"/>
<evidence type="ECO:0000313" key="14">
    <source>
        <dbReference type="EMBL" id="AIK29154.1"/>
    </source>
</evidence>
<geneLocation type="mitochondrion" evidence="14"/>
<dbReference type="InterPro" id="IPR010227">
    <property type="entry name" value="NADH_Q_OxRdtase_chainM/4"/>
</dbReference>
<comment type="function">
    <text evidence="12">Core subunit of the mitochondrial membrane respiratory chain NADH dehydrogenase (Complex I) which catalyzes electron transfer from NADH through the respiratory chain, using ubiquinone as an electron acceptor. Essential for the catalytic activity and assembly of complex I.</text>
</comment>
<feature type="transmembrane region" description="Helical" evidence="12">
    <location>
        <begin position="24"/>
        <end position="42"/>
    </location>
</feature>
<evidence type="ECO:0000256" key="6">
    <source>
        <dbReference type="ARBA" id="ARBA00022692"/>
    </source>
</evidence>
<evidence type="ECO:0000256" key="9">
    <source>
        <dbReference type="ARBA" id="ARBA00023027"/>
    </source>
</evidence>
<evidence type="ECO:0000256" key="12">
    <source>
        <dbReference type="RuleBase" id="RU003297"/>
    </source>
</evidence>
<evidence type="ECO:0000256" key="11">
    <source>
        <dbReference type="ARBA" id="ARBA00023136"/>
    </source>
</evidence>
<feature type="domain" description="NADH:quinone oxidoreductase/Mrp antiporter transmembrane" evidence="13">
    <location>
        <begin position="153"/>
        <end position="436"/>
    </location>
</feature>
<evidence type="ECO:0000256" key="4">
    <source>
        <dbReference type="ARBA" id="ARBA00012944"/>
    </source>
</evidence>
<dbReference type="InterPro" id="IPR001750">
    <property type="entry name" value="ND/Mrp_TM"/>
</dbReference>
<proteinExistence type="inferred from homology"/>
<keyword evidence="6 12" id="KW-0812">Transmembrane</keyword>
<protein>
    <recommendedName>
        <fullName evidence="5 12">NADH-ubiquinone oxidoreductase chain 4</fullName>
        <ecNumber evidence="4 12">7.1.1.2</ecNumber>
    </recommendedName>
</protein>
<organism evidence="14">
    <name type="scientific">Neochloris aquatica</name>
    <dbReference type="NCBI Taxonomy" id="3099"/>
    <lineage>
        <taxon>Eukaryota</taxon>
        <taxon>Viridiplantae</taxon>
        <taxon>Chlorophyta</taxon>
        <taxon>core chlorophytes</taxon>
        <taxon>Chlorophyceae</taxon>
        <taxon>CS clade</taxon>
        <taxon>Sphaeropleales</taxon>
        <taxon>Neochloridaceae</taxon>
        <taxon>Neochloris</taxon>
    </lineage>
</organism>
<dbReference type="GO" id="GO:0042773">
    <property type="term" value="P:ATP synthesis coupled electron transport"/>
    <property type="evidence" value="ECO:0007669"/>
    <property type="project" value="InterPro"/>
</dbReference>
<evidence type="ECO:0000256" key="1">
    <source>
        <dbReference type="ARBA" id="ARBA00003257"/>
    </source>
</evidence>
<keyword evidence="11 12" id="KW-0472">Membrane</keyword>
<feature type="transmembrane region" description="Helical" evidence="12">
    <location>
        <begin position="261"/>
        <end position="282"/>
    </location>
</feature>